<reference evidence="3 4" key="1">
    <citation type="submission" date="2021-03" db="EMBL/GenBank/DDBJ databases">
        <title>Genomic Encyclopedia of Type Strains, Phase IV (KMG-IV): sequencing the most valuable type-strain genomes for metagenomic binning, comparative biology and taxonomic classification.</title>
        <authorList>
            <person name="Goeker M."/>
        </authorList>
    </citation>
    <scope>NUCLEOTIDE SEQUENCE [LARGE SCALE GENOMIC DNA]</scope>
    <source>
        <strain evidence="3 4">DSM 6139</strain>
    </source>
</reference>
<evidence type="ECO:0000259" key="2">
    <source>
        <dbReference type="Pfam" id="PF03313"/>
    </source>
</evidence>
<organism evidence="3 4">
    <name type="scientific">Youngiibacter multivorans</name>
    <dbReference type="NCBI Taxonomy" id="937251"/>
    <lineage>
        <taxon>Bacteria</taxon>
        <taxon>Bacillati</taxon>
        <taxon>Bacillota</taxon>
        <taxon>Clostridia</taxon>
        <taxon>Eubacteriales</taxon>
        <taxon>Clostridiaceae</taxon>
        <taxon>Youngiibacter</taxon>
    </lineage>
</organism>
<comment type="caution">
    <text evidence="3">The sequence shown here is derived from an EMBL/GenBank/DDBJ whole genome shotgun (WGS) entry which is preliminary data.</text>
</comment>
<dbReference type="PANTHER" id="PTHR30501:SF2">
    <property type="entry name" value="UPF0597 PROTEIN YHAM"/>
    <property type="match status" value="1"/>
</dbReference>
<dbReference type="Proteomes" id="UP001519271">
    <property type="component" value="Unassembled WGS sequence"/>
</dbReference>
<evidence type="ECO:0000313" key="3">
    <source>
        <dbReference type="EMBL" id="MBP1919592.1"/>
    </source>
</evidence>
<name>A0ABS4G548_9CLOT</name>
<dbReference type="InterPro" id="IPR021144">
    <property type="entry name" value="UPF0597"/>
</dbReference>
<evidence type="ECO:0000313" key="4">
    <source>
        <dbReference type="Proteomes" id="UP001519271"/>
    </source>
</evidence>
<sequence>MLSGKELIELLKKEVVPALGCTEPVSVALAAASAANAVGGDIKSIKVTVNPNVFKNGMSVGIPGFDKVGLKYAASLGACLRNPEKGLRLLEDLDEKMRSKTDSIVGESRVEVIIDYSKTLIYVNVEIVTENGMGTATIRNTHSNIEYVSVNDKVLINLNRGLADESDLYTRLKKMKIKEIRELVDSIDIGSLYFMMDGVDMNERIAEFGMNGEGGLGIAGAMKEMTSGNIMGDNLQSRIMMKTAACAESRMSGCPHAVMSSAGSGNHGITAIIPVVELAAYNSNTREELIRAIAFSHALNVYIKQYTGKLSATCGCGVSAASAAAAAMTKLLGGNDRQIEGTIINMAGNLTGMICDGGKVGCALKLATASGAALMSAYLSMRGVVISPTDGIAGNSAEEAIFNMGLVSNPGMMQTDKVILEIMTRNS</sequence>
<dbReference type="HAMAP" id="MF_01845">
    <property type="entry name" value="UPF0597"/>
    <property type="match status" value="1"/>
</dbReference>
<dbReference type="RefSeq" id="WP_209459791.1">
    <property type="nucleotide sequence ID" value="NZ_JAGGKC010000017.1"/>
</dbReference>
<dbReference type="EMBL" id="JAGGKC010000017">
    <property type="protein sequence ID" value="MBP1919592.1"/>
    <property type="molecule type" value="Genomic_DNA"/>
</dbReference>
<feature type="domain" description="Serine dehydratase-like alpha subunit" evidence="2">
    <location>
        <begin position="172"/>
        <end position="421"/>
    </location>
</feature>
<dbReference type="InterPro" id="IPR005130">
    <property type="entry name" value="Ser_deHydtase-like_asu"/>
</dbReference>
<dbReference type="Pfam" id="PF03313">
    <property type="entry name" value="SDH_alpha"/>
    <property type="match status" value="1"/>
</dbReference>
<accession>A0ABS4G548</accession>
<dbReference type="PIRSF" id="PIRSF006054">
    <property type="entry name" value="UCP006054"/>
    <property type="match status" value="1"/>
</dbReference>
<protein>
    <recommendedName>
        <fullName evidence="1">UPF0597 protein J2Z34_002082</fullName>
    </recommendedName>
</protein>
<proteinExistence type="inferred from homology"/>
<keyword evidence="4" id="KW-1185">Reference proteome</keyword>
<gene>
    <name evidence="3" type="ORF">J2Z34_002082</name>
</gene>
<comment type="similarity">
    <text evidence="1">Belongs to the UPF0597 family.</text>
</comment>
<dbReference type="PANTHER" id="PTHR30501">
    <property type="entry name" value="UPF0597 PROTEIN YHAM"/>
    <property type="match status" value="1"/>
</dbReference>
<evidence type="ECO:0000256" key="1">
    <source>
        <dbReference type="HAMAP-Rule" id="MF_01845"/>
    </source>
</evidence>